<accession>A0A1G2E1X0</accession>
<feature type="region of interest" description="Disordered" evidence="1">
    <location>
        <begin position="483"/>
        <end position="506"/>
    </location>
</feature>
<proteinExistence type="predicted"/>
<dbReference type="Proteomes" id="UP000177360">
    <property type="component" value="Unassembled WGS sequence"/>
</dbReference>
<protein>
    <submittedName>
        <fullName evidence="2">Uncharacterized protein</fullName>
    </submittedName>
</protein>
<sequence length="506" mass="55105">MALATTTSIVDYLKSEGKPSDYTYRSKLYKELGLESKYGGYVGAGQQNTGMINLLSSQKSVANQPAPATNSPSPQQQTIPNKVYKYQVNGVDYFQVLPGTNTPRGSTEVAPEQAITELQSLISKNNQTYIPNTTKLQFPTLSSEYQKRIDEIKAMSPQSDVISSYQTPWGETLTNTKQSTIDEIQKKEEAVKAGTMKSLGNGLYVPTGSPASMETSILNGSEVNSSYQYTAPTAKDLQGIIEESIGTSDLSEIIGDVSSGNITTPELELSKEDKDAQLAKLKTDTASALQTLQQNLASRGMTFSGVRTVAEEKLAADSLAEEAGISRDFAGKIISAARQEQSRRETALKSAENNYNKALEAQGFVYNPFTDTIKKTLSREQFEANQNQPEKVDTQIVEINGRKLLINSQTGETIQDLGNITIKDTTSGSDDLATIENKLLQSRKGGTYVDGNVYQETKRNAKMSPTEFDRRYSDLLSPGDQVKYGLKSGTSSTGSTNNADNLFDTL</sequence>
<evidence type="ECO:0000313" key="3">
    <source>
        <dbReference type="Proteomes" id="UP000177360"/>
    </source>
</evidence>
<reference evidence="2 3" key="1">
    <citation type="journal article" date="2016" name="Nat. Commun.">
        <title>Thousands of microbial genomes shed light on interconnected biogeochemical processes in an aquifer system.</title>
        <authorList>
            <person name="Anantharaman K."/>
            <person name="Brown C.T."/>
            <person name="Hug L.A."/>
            <person name="Sharon I."/>
            <person name="Castelle C.J."/>
            <person name="Probst A.J."/>
            <person name="Thomas B.C."/>
            <person name="Singh A."/>
            <person name="Wilkins M.J."/>
            <person name="Karaoz U."/>
            <person name="Brodie E.L."/>
            <person name="Williams K.H."/>
            <person name="Hubbard S.S."/>
            <person name="Banfield J.F."/>
        </authorList>
    </citation>
    <scope>NUCLEOTIDE SEQUENCE [LARGE SCALE GENOMIC DNA]</scope>
</reference>
<organism evidence="2 3">
    <name type="scientific">Candidatus Nealsonbacteria bacterium RIFCSPHIGHO2_01_FULL_38_55</name>
    <dbReference type="NCBI Taxonomy" id="1801664"/>
    <lineage>
        <taxon>Bacteria</taxon>
        <taxon>Candidatus Nealsoniibacteriota</taxon>
    </lineage>
</organism>
<comment type="caution">
    <text evidence="2">The sequence shown here is derived from an EMBL/GenBank/DDBJ whole genome shotgun (WGS) entry which is preliminary data.</text>
</comment>
<evidence type="ECO:0000313" key="2">
    <source>
        <dbReference type="EMBL" id="OGZ19639.1"/>
    </source>
</evidence>
<name>A0A1G2E1X0_9BACT</name>
<evidence type="ECO:0000256" key="1">
    <source>
        <dbReference type="SAM" id="MobiDB-lite"/>
    </source>
</evidence>
<gene>
    <name evidence="2" type="ORF">A2626_02805</name>
</gene>
<dbReference type="AlphaFoldDB" id="A0A1G2E1X0"/>
<dbReference type="EMBL" id="MHLZ01000025">
    <property type="protein sequence ID" value="OGZ19639.1"/>
    <property type="molecule type" value="Genomic_DNA"/>
</dbReference>